<feature type="domain" description="Protein kinase" evidence="12">
    <location>
        <begin position="142"/>
        <end position="398"/>
    </location>
</feature>
<evidence type="ECO:0000256" key="8">
    <source>
        <dbReference type="ARBA" id="ARBA00023157"/>
    </source>
</evidence>
<keyword evidence="6 13" id="KW-0418">Kinase</keyword>
<evidence type="ECO:0000256" key="9">
    <source>
        <dbReference type="ARBA" id="ARBA00023180"/>
    </source>
</evidence>
<dbReference type="STRING" id="4572.M7Z0S0"/>
<dbReference type="SMART" id="SM00220">
    <property type="entry name" value="S_TKc"/>
    <property type="match status" value="1"/>
</dbReference>
<comment type="catalytic activity">
    <reaction evidence="10">
        <text>L-threonyl-[protein] + ATP = O-phospho-L-threonyl-[protein] + ADP + H(+)</text>
        <dbReference type="Rhea" id="RHEA:46608"/>
        <dbReference type="Rhea" id="RHEA-COMP:11060"/>
        <dbReference type="Rhea" id="RHEA-COMP:11605"/>
        <dbReference type="ChEBI" id="CHEBI:15378"/>
        <dbReference type="ChEBI" id="CHEBI:30013"/>
        <dbReference type="ChEBI" id="CHEBI:30616"/>
        <dbReference type="ChEBI" id="CHEBI:61977"/>
        <dbReference type="ChEBI" id="CHEBI:456216"/>
        <dbReference type="EC" id="2.7.11.1"/>
    </reaction>
</comment>
<dbReference type="Gene3D" id="3.30.200.20">
    <property type="entry name" value="Phosphorylase Kinase, domain 1"/>
    <property type="match status" value="1"/>
</dbReference>
<keyword evidence="2" id="KW-0723">Serine/threonine-protein kinase</keyword>
<proteinExistence type="predicted"/>
<keyword evidence="8" id="KW-1015">Disulfide bond</keyword>
<comment type="catalytic activity">
    <reaction evidence="11">
        <text>L-seryl-[protein] + ATP = O-phospho-L-seryl-[protein] + ADP + H(+)</text>
        <dbReference type="Rhea" id="RHEA:17989"/>
        <dbReference type="Rhea" id="RHEA-COMP:9863"/>
        <dbReference type="Rhea" id="RHEA-COMP:11604"/>
        <dbReference type="ChEBI" id="CHEBI:15378"/>
        <dbReference type="ChEBI" id="CHEBI:29999"/>
        <dbReference type="ChEBI" id="CHEBI:30616"/>
        <dbReference type="ChEBI" id="CHEBI:83421"/>
        <dbReference type="ChEBI" id="CHEBI:456216"/>
        <dbReference type="EC" id="2.7.11.1"/>
    </reaction>
</comment>
<evidence type="ECO:0000256" key="4">
    <source>
        <dbReference type="ARBA" id="ARBA00022729"/>
    </source>
</evidence>
<evidence type="ECO:0000256" key="11">
    <source>
        <dbReference type="ARBA" id="ARBA00048679"/>
    </source>
</evidence>
<dbReference type="eggNOG" id="ENOG502QQQ3">
    <property type="taxonomic scope" value="Eukaryota"/>
</dbReference>
<evidence type="ECO:0000256" key="1">
    <source>
        <dbReference type="ARBA" id="ARBA00012513"/>
    </source>
</evidence>
<dbReference type="EC" id="2.7.11.1" evidence="1"/>
<dbReference type="PROSITE" id="PS50011">
    <property type="entry name" value="PROTEIN_KINASE_DOM"/>
    <property type="match status" value="1"/>
</dbReference>
<accession>M7Z0S0</accession>
<name>M7Z0S0_TRIUA</name>
<reference evidence="13" key="1">
    <citation type="journal article" date="2013" name="Nature">
        <title>Draft genome of the wheat A-genome progenitor Triticum urartu.</title>
        <authorList>
            <person name="Ling H.Q."/>
            <person name="Zhao S."/>
            <person name="Liu D."/>
            <person name="Wang J."/>
            <person name="Sun H."/>
            <person name="Zhang C."/>
            <person name="Fan H."/>
            <person name="Li D."/>
            <person name="Dong L."/>
            <person name="Tao Y."/>
            <person name="Gao C."/>
            <person name="Wu H."/>
            <person name="Li Y."/>
            <person name="Cui Y."/>
            <person name="Guo X."/>
            <person name="Zheng S."/>
            <person name="Wang B."/>
            <person name="Yu K."/>
            <person name="Liang Q."/>
            <person name="Yang W."/>
            <person name="Lou X."/>
            <person name="Chen J."/>
            <person name="Feng M."/>
            <person name="Jian J."/>
            <person name="Zhang X."/>
            <person name="Luo G."/>
            <person name="Jiang Y."/>
            <person name="Liu J."/>
            <person name="Wang Z."/>
            <person name="Sha Y."/>
            <person name="Zhang B."/>
            <person name="Wu H."/>
            <person name="Tang D."/>
            <person name="Shen Q."/>
            <person name="Xue P."/>
            <person name="Zou S."/>
            <person name="Wang X."/>
            <person name="Liu X."/>
            <person name="Wang F."/>
            <person name="Yang Y."/>
            <person name="An X."/>
            <person name="Dong Z."/>
            <person name="Zhang K."/>
            <person name="Zhang X."/>
            <person name="Luo M.C."/>
            <person name="Dvorak J."/>
            <person name="Tong Y."/>
            <person name="Wang J."/>
            <person name="Yang H."/>
            <person name="Li Z."/>
            <person name="Wang D."/>
            <person name="Zhang A."/>
            <person name="Wang J."/>
        </authorList>
    </citation>
    <scope>NUCLEOTIDE SEQUENCE</scope>
</reference>
<dbReference type="PANTHER" id="PTHR27002:SF852">
    <property type="entry name" value="RECEPTOR-LIKE SERINE_THREONINE-PROTEIN KINASE"/>
    <property type="match status" value="1"/>
</dbReference>
<evidence type="ECO:0000256" key="2">
    <source>
        <dbReference type="ARBA" id="ARBA00022527"/>
    </source>
</evidence>
<dbReference type="GO" id="GO:0004674">
    <property type="term" value="F:protein serine/threonine kinase activity"/>
    <property type="evidence" value="ECO:0007669"/>
    <property type="project" value="UniProtKB-KW"/>
</dbReference>
<dbReference type="InterPro" id="IPR011009">
    <property type="entry name" value="Kinase-like_dom_sf"/>
</dbReference>
<dbReference type="GO" id="GO:0005524">
    <property type="term" value="F:ATP binding"/>
    <property type="evidence" value="ECO:0007669"/>
    <property type="project" value="UniProtKB-KW"/>
</dbReference>
<dbReference type="FunFam" id="3.30.200.20:FF:000195">
    <property type="entry name" value="G-type lectin S-receptor-like serine/threonine-protein kinase"/>
    <property type="match status" value="1"/>
</dbReference>
<dbReference type="InterPro" id="IPR000719">
    <property type="entry name" value="Prot_kinase_dom"/>
</dbReference>
<keyword evidence="7" id="KW-0067">ATP-binding</keyword>
<dbReference type="InterPro" id="IPR001245">
    <property type="entry name" value="Ser-Thr/Tyr_kinase_cat_dom"/>
</dbReference>
<dbReference type="Gene3D" id="1.10.510.10">
    <property type="entry name" value="Transferase(Phosphotransferase) domain 1"/>
    <property type="match status" value="1"/>
</dbReference>
<evidence type="ECO:0000256" key="6">
    <source>
        <dbReference type="ARBA" id="ARBA00022777"/>
    </source>
</evidence>
<keyword evidence="9" id="KW-0325">Glycoprotein</keyword>
<dbReference type="PANTHER" id="PTHR27002">
    <property type="entry name" value="RECEPTOR-LIKE SERINE/THREONINE-PROTEIN KINASE SD1-8"/>
    <property type="match status" value="1"/>
</dbReference>
<dbReference type="InterPro" id="IPR008271">
    <property type="entry name" value="Ser/Thr_kinase_AS"/>
</dbReference>
<gene>
    <name evidence="13" type="ORF">TRIUR3_29704</name>
</gene>
<dbReference type="GO" id="GO:0005886">
    <property type="term" value="C:plasma membrane"/>
    <property type="evidence" value="ECO:0007669"/>
    <property type="project" value="TreeGrafter"/>
</dbReference>
<dbReference type="SUPFAM" id="SSF56112">
    <property type="entry name" value="Protein kinase-like (PK-like)"/>
    <property type="match status" value="1"/>
</dbReference>
<evidence type="ECO:0000256" key="7">
    <source>
        <dbReference type="ARBA" id="ARBA00022840"/>
    </source>
</evidence>
<evidence type="ECO:0000256" key="3">
    <source>
        <dbReference type="ARBA" id="ARBA00022679"/>
    </source>
</evidence>
<evidence type="ECO:0000259" key="12">
    <source>
        <dbReference type="PROSITE" id="PS50011"/>
    </source>
</evidence>
<sequence>MWGGALEDLRVFPNFGQDLYVRLAAADLVRQGGRKRAPELDRDNEHLFCAISKNAPSKSDKKAHVIITVAVSICVLAAIIALAGFFWWRRKRARARQSVGAPSKWSGVLHSRTLTSEGTSHGADLDLPIYDLETIAEATQGFSTDNKLGEGGYGPVYKGMLEDGQEIAVKTLSQASTQGPDEFKNEVMLIAKLQHRNLVRLIGCCICGQEKILIYEYMANKSLDFFLFDKSKSMLLDWQTRYRIIEGIARGLLYLHQDSRYRIVHRDLKTSNILLDKDMTPKISDFGMARIFGGDDSEINTLRVVGTYGYMAPEYAMDGVFSVKSDVFSFGVIVLEIITGIRNRGVYSYSSHLNLLAHAWSLLSEGKSLELVDETLKGTFESEEVVKCLKRKEINGWVMSVEVVRETLPPAPSPPAMGGAQRTRRRPRVPKPAPAGGICVPHDGAPPFSFATEEIPALLWARARKAVAHGPGLREHMEGSGGGDNDGGSWLHDGGWQWLTTSQWRAGVTHGFTIEGGGDSRLHAEVVLVGRLVDGVGGELVLRECCLETCGGTLFTGVQRLLRGELSDLRLAADSLRRCPEHVLQLVEAVPPLAPVAAGEGAVLVRLLMAPRLDGVAAVAAGLRVVPALARRRLAAVPRPRPALSLDMAALVIAKKKVAEGIR</sequence>
<keyword evidence="13" id="KW-0675">Receptor</keyword>
<dbReference type="PROSITE" id="PS00108">
    <property type="entry name" value="PROTEIN_KINASE_ST"/>
    <property type="match status" value="1"/>
</dbReference>
<dbReference type="Pfam" id="PF07714">
    <property type="entry name" value="PK_Tyr_Ser-Thr"/>
    <property type="match status" value="1"/>
</dbReference>
<keyword evidence="4" id="KW-0732">Signal</keyword>
<evidence type="ECO:0000256" key="5">
    <source>
        <dbReference type="ARBA" id="ARBA00022741"/>
    </source>
</evidence>
<dbReference type="FunFam" id="1.10.510.10:FF:000060">
    <property type="entry name" value="G-type lectin S-receptor-like serine/threonine-protein kinase"/>
    <property type="match status" value="1"/>
</dbReference>
<keyword evidence="3" id="KW-0808">Transferase</keyword>
<dbReference type="AlphaFoldDB" id="M7Z0S0"/>
<keyword evidence="5" id="KW-0547">Nucleotide-binding</keyword>
<protein>
    <recommendedName>
        <fullName evidence="1">non-specific serine/threonine protein kinase</fullName>
        <ecNumber evidence="1">2.7.11.1</ecNumber>
    </recommendedName>
</protein>
<dbReference type="EMBL" id="KD155081">
    <property type="protein sequence ID" value="EMS56713.1"/>
    <property type="molecule type" value="Genomic_DNA"/>
</dbReference>
<evidence type="ECO:0000313" key="13">
    <source>
        <dbReference type="EMBL" id="EMS56713.1"/>
    </source>
</evidence>
<evidence type="ECO:0000256" key="10">
    <source>
        <dbReference type="ARBA" id="ARBA00047899"/>
    </source>
</evidence>
<organism evidence="13">
    <name type="scientific">Triticum urartu</name>
    <name type="common">Red wild einkorn</name>
    <name type="synonym">Crithodium urartu</name>
    <dbReference type="NCBI Taxonomy" id="4572"/>
    <lineage>
        <taxon>Eukaryota</taxon>
        <taxon>Viridiplantae</taxon>
        <taxon>Streptophyta</taxon>
        <taxon>Embryophyta</taxon>
        <taxon>Tracheophyta</taxon>
        <taxon>Spermatophyta</taxon>
        <taxon>Magnoliopsida</taxon>
        <taxon>Liliopsida</taxon>
        <taxon>Poales</taxon>
        <taxon>Poaceae</taxon>
        <taxon>BOP clade</taxon>
        <taxon>Pooideae</taxon>
        <taxon>Triticodae</taxon>
        <taxon>Triticeae</taxon>
        <taxon>Triticinae</taxon>
        <taxon>Triticum</taxon>
    </lineage>
</organism>